<protein>
    <submittedName>
        <fullName evidence="1">Uncharacterized protein</fullName>
    </submittedName>
</protein>
<accession>A0AAD7H4C6</accession>
<reference evidence="1" key="1">
    <citation type="submission" date="2023-03" db="EMBL/GenBank/DDBJ databases">
        <title>Massive genome expansion in bonnet fungi (Mycena s.s.) driven by repeated elements and novel gene families across ecological guilds.</title>
        <authorList>
            <consortium name="Lawrence Berkeley National Laboratory"/>
            <person name="Harder C.B."/>
            <person name="Miyauchi S."/>
            <person name="Viragh M."/>
            <person name="Kuo A."/>
            <person name="Thoen E."/>
            <person name="Andreopoulos B."/>
            <person name="Lu D."/>
            <person name="Skrede I."/>
            <person name="Drula E."/>
            <person name="Henrissat B."/>
            <person name="Morin E."/>
            <person name="Kohler A."/>
            <person name="Barry K."/>
            <person name="LaButti K."/>
            <person name="Morin E."/>
            <person name="Salamov A."/>
            <person name="Lipzen A."/>
            <person name="Mereny Z."/>
            <person name="Hegedus B."/>
            <person name="Baldrian P."/>
            <person name="Stursova M."/>
            <person name="Weitz H."/>
            <person name="Taylor A."/>
            <person name="Grigoriev I.V."/>
            <person name="Nagy L.G."/>
            <person name="Martin F."/>
            <person name="Kauserud H."/>
        </authorList>
    </citation>
    <scope>NUCLEOTIDE SEQUENCE</scope>
    <source>
        <strain evidence="1">CBHHK182m</strain>
    </source>
</reference>
<keyword evidence="2" id="KW-1185">Reference proteome</keyword>
<evidence type="ECO:0000313" key="1">
    <source>
        <dbReference type="EMBL" id="KAJ7711645.1"/>
    </source>
</evidence>
<dbReference type="AlphaFoldDB" id="A0AAD7H4C6"/>
<comment type="caution">
    <text evidence="1">The sequence shown here is derived from an EMBL/GenBank/DDBJ whole genome shotgun (WGS) entry which is preliminary data.</text>
</comment>
<dbReference type="EMBL" id="JARKIB010000390">
    <property type="protein sequence ID" value="KAJ7711645.1"/>
    <property type="molecule type" value="Genomic_DNA"/>
</dbReference>
<name>A0AAD7H4C6_9AGAR</name>
<evidence type="ECO:0000313" key="2">
    <source>
        <dbReference type="Proteomes" id="UP001215598"/>
    </source>
</evidence>
<sequence>MSLVRSHSVAPFAAKKAPPAPVVLLLSQTALQMPTSPGRLIHEDLKTAVKKPKKVGFALAADHTYPPPSIVPNVIPTPRHLSTKTVENHKGWTIGATETDLIKRTVHKLTDHLLDTTQCYSKQAQTPLLLVHERALEMHPVLREFENEWATRCIIMAHLKATAAAAKAN</sequence>
<gene>
    <name evidence="1" type="ORF">B0H16DRAFT_1744990</name>
</gene>
<organism evidence="1 2">
    <name type="scientific">Mycena metata</name>
    <dbReference type="NCBI Taxonomy" id="1033252"/>
    <lineage>
        <taxon>Eukaryota</taxon>
        <taxon>Fungi</taxon>
        <taxon>Dikarya</taxon>
        <taxon>Basidiomycota</taxon>
        <taxon>Agaricomycotina</taxon>
        <taxon>Agaricomycetes</taxon>
        <taxon>Agaricomycetidae</taxon>
        <taxon>Agaricales</taxon>
        <taxon>Marasmiineae</taxon>
        <taxon>Mycenaceae</taxon>
        <taxon>Mycena</taxon>
    </lineage>
</organism>
<proteinExistence type="predicted"/>
<dbReference type="Proteomes" id="UP001215598">
    <property type="component" value="Unassembled WGS sequence"/>
</dbReference>